<dbReference type="InterPro" id="IPR025241">
    <property type="entry name" value="DUF4190"/>
</dbReference>
<protein>
    <submittedName>
        <fullName evidence="3">DUF4190 domain-containing protein</fullName>
    </submittedName>
</protein>
<name>A0A4Q9GS17_9MICO</name>
<proteinExistence type="predicted"/>
<reference evidence="4" key="1">
    <citation type="submission" date="2019-02" db="EMBL/GenBank/DDBJ databases">
        <title>Glaciihabitans arcticus sp. nov., a psychrotolerant bacterium isolated from polar soil.</title>
        <authorList>
            <person name="Dahal R.H."/>
        </authorList>
    </citation>
    <scope>NUCLEOTIDE SEQUENCE [LARGE SCALE GENOMIC DNA]</scope>
    <source>
        <strain evidence="4">RP-3-7</strain>
    </source>
</reference>
<organism evidence="3 4">
    <name type="scientific">Glaciihabitans arcticus</name>
    <dbReference type="NCBI Taxonomy" id="2668039"/>
    <lineage>
        <taxon>Bacteria</taxon>
        <taxon>Bacillati</taxon>
        <taxon>Actinomycetota</taxon>
        <taxon>Actinomycetes</taxon>
        <taxon>Micrococcales</taxon>
        <taxon>Microbacteriaceae</taxon>
        <taxon>Glaciihabitans</taxon>
    </lineage>
</organism>
<dbReference type="Pfam" id="PF13828">
    <property type="entry name" value="DUF4190"/>
    <property type="match status" value="1"/>
</dbReference>
<feature type="domain" description="DUF4190" evidence="2">
    <location>
        <begin position="28"/>
        <end position="83"/>
    </location>
</feature>
<feature type="transmembrane region" description="Helical" evidence="1">
    <location>
        <begin position="28"/>
        <end position="52"/>
    </location>
</feature>
<gene>
    <name evidence="3" type="ORF">EYE40_10525</name>
</gene>
<evidence type="ECO:0000313" key="3">
    <source>
        <dbReference type="EMBL" id="TBN57786.1"/>
    </source>
</evidence>
<dbReference type="AlphaFoldDB" id="A0A4Q9GS17"/>
<evidence type="ECO:0000259" key="2">
    <source>
        <dbReference type="Pfam" id="PF13828"/>
    </source>
</evidence>
<keyword evidence="4" id="KW-1185">Reference proteome</keyword>
<dbReference type="RefSeq" id="WP_130981897.1">
    <property type="nucleotide sequence ID" value="NZ_SISG01000001.1"/>
</dbReference>
<keyword evidence="1" id="KW-1133">Transmembrane helix</keyword>
<evidence type="ECO:0000256" key="1">
    <source>
        <dbReference type="SAM" id="Phobius"/>
    </source>
</evidence>
<feature type="transmembrane region" description="Helical" evidence="1">
    <location>
        <begin position="64"/>
        <end position="94"/>
    </location>
</feature>
<comment type="caution">
    <text evidence="3">The sequence shown here is derived from an EMBL/GenBank/DDBJ whole genome shotgun (WGS) entry which is preliminary data.</text>
</comment>
<evidence type="ECO:0000313" key="4">
    <source>
        <dbReference type="Proteomes" id="UP000294194"/>
    </source>
</evidence>
<sequence>MSDTTPPPYVPEPTPYAAPVAAGKTNTLAIVSLVTSLVGIGLAGVITGHISLGQIKRTGESGHGLALAGLIIGYIGIAFGVILTIFWIGLFIAAANSNSYTGY</sequence>
<dbReference type="Proteomes" id="UP000294194">
    <property type="component" value="Unassembled WGS sequence"/>
</dbReference>
<keyword evidence="1" id="KW-0812">Transmembrane</keyword>
<keyword evidence="1" id="KW-0472">Membrane</keyword>
<accession>A0A4Q9GS17</accession>
<dbReference type="EMBL" id="SISG01000001">
    <property type="protein sequence ID" value="TBN57786.1"/>
    <property type="molecule type" value="Genomic_DNA"/>
</dbReference>